<keyword evidence="16" id="KW-0594">Phospholipid biosynthesis</keyword>
<keyword evidence="11 24" id="KW-0812">Transmembrane</keyword>
<keyword evidence="9" id="KW-0444">Lipid biosynthesis</keyword>
<dbReference type="GO" id="GO:0005886">
    <property type="term" value="C:plasma membrane"/>
    <property type="evidence" value="ECO:0007669"/>
    <property type="project" value="UniProtKB-SubCell"/>
</dbReference>
<evidence type="ECO:0000256" key="22">
    <source>
        <dbReference type="ARBA" id="ARBA00032743"/>
    </source>
</evidence>
<evidence type="ECO:0000256" key="10">
    <source>
        <dbReference type="ARBA" id="ARBA00022679"/>
    </source>
</evidence>
<keyword evidence="12 25" id="KW-0548">Nucleotidyltransferase</keyword>
<dbReference type="Pfam" id="PF01148">
    <property type="entry name" value="CTP_transf_1"/>
    <property type="match status" value="1"/>
</dbReference>
<keyword evidence="8" id="KW-1003">Cell membrane</keyword>
<keyword evidence="14" id="KW-0443">Lipid metabolism</keyword>
<keyword evidence="13 24" id="KW-1133">Transmembrane helix</keyword>
<accession>A0A3E1NRI9</accession>
<evidence type="ECO:0000256" key="18">
    <source>
        <dbReference type="ARBA" id="ARBA00029893"/>
    </source>
</evidence>
<reference evidence="25 26" key="1">
    <citation type="submission" date="2018-08" db="EMBL/GenBank/DDBJ databases">
        <title>Chitinophagaceae sp. K23C18032701, a novel bacterium isolated from forest soil.</title>
        <authorList>
            <person name="Wang C."/>
        </authorList>
    </citation>
    <scope>NUCLEOTIDE SEQUENCE [LARGE SCALE GENOMIC DNA]</scope>
    <source>
        <strain evidence="25 26">K23C18032701</strain>
    </source>
</reference>
<evidence type="ECO:0000256" key="2">
    <source>
        <dbReference type="ARBA" id="ARBA00004651"/>
    </source>
</evidence>
<evidence type="ECO:0000256" key="20">
    <source>
        <dbReference type="ARBA" id="ARBA00032253"/>
    </source>
</evidence>
<keyword evidence="26" id="KW-1185">Reference proteome</keyword>
<dbReference type="GO" id="GO:0016024">
    <property type="term" value="P:CDP-diacylglycerol biosynthetic process"/>
    <property type="evidence" value="ECO:0007669"/>
    <property type="project" value="TreeGrafter"/>
</dbReference>
<dbReference type="Proteomes" id="UP000261284">
    <property type="component" value="Unassembled WGS sequence"/>
</dbReference>
<comment type="similarity">
    <text evidence="5">Belongs to the CDS family.</text>
</comment>
<dbReference type="AlphaFoldDB" id="A0A3E1NRI9"/>
<evidence type="ECO:0000256" key="4">
    <source>
        <dbReference type="ARBA" id="ARBA00005189"/>
    </source>
</evidence>
<evidence type="ECO:0000256" key="24">
    <source>
        <dbReference type="SAM" id="Phobius"/>
    </source>
</evidence>
<evidence type="ECO:0000256" key="16">
    <source>
        <dbReference type="ARBA" id="ARBA00023209"/>
    </source>
</evidence>
<dbReference type="OrthoDB" id="9799199at2"/>
<comment type="caution">
    <text evidence="25">The sequence shown here is derived from an EMBL/GenBank/DDBJ whole genome shotgun (WGS) entry which is preliminary data.</text>
</comment>
<evidence type="ECO:0000256" key="11">
    <source>
        <dbReference type="ARBA" id="ARBA00022692"/>
    </source>
</evidence>
<dbReference type="EC" id="2.7.7.41" evidence="6"/>
<dbReference type="EMBL" id="QTJU01000001">
    <property type="protein sequence ID" value="RFM30398.1"/>
    <property type="molecule type" value="Genomic_DNA"/>
</dbReference>
<evidence type="ECO:0000256" key="6">
    <source>
        <dbReference type="ARBA" id="ARBA00012487"/>
    </source>
</evidence>
<keyword evidence="10 25" id="KW-0808">Transferase</keyword>
<proteinExistence type="inferred from homology"/>
<dbReference type="PANTHER" id="PTHR46382">
    <property type="entry name" value="PHOSPHATIDATE CYTIDYLYLTRANSFERASE"/>
    <property type="match status" value="1"/>
</dbReference>
<gene>
    <name evidence="25" type="ORF">DXN05_05435</name>
</gene>
<evidence type="ECO:0000256" key="23">
    <source>
        <dbReference type="ARBA" id="ARBA00033406"/>
    </source>
</evidence>
<comment type="pathway">
    <text evidence="3">Phospholipid metabolism; CDP-diacylglycerol biosynthesis; CDP-diacylglycerol from sn-glycerol 3-phosphate: step 3/3.</text>
</comment>
<evidence type="ECO:0000256" key="12">
    <source>
        <dbReference type="ARBA" id="ARBA00022695"/>
    </source>
</evidence>
<feature type="transmembrane region" description="Helical" evidence="24">
    <location>
        <begin position="96"/>
        <end position="116"/>
    </location>
</feature>
<evidence type="ECO:0000256" key="7">
    <source>
        <dbReference type="ARBA" id="ARBA00019373"/>
    </source>
</evidence>
<evidence type="ECO:0000256" key="15">
    <source>
        <dbReference type="ARBA" id="ARBA00023136"/>
    </source>
</evidence>
<feature type="transmembrane region" description="Helical" evidence="24">
    <location>
        <begin position="227"/>
        <end position="247"/>
    </location>
</feature>
<evidence type="ECO:0000256" key="9">
    <source>
        <dbReference type="ARBA" id="ARBA00022516"/>
    </source>
</evidence>
<protein>
    <recommendedName>
        <fullName evidence="7">Phosphatidate cytidylyltransferase</fullName>
        <ecNumber evidence="6">2.7.7.41</ecNumber>
    </recommendedName>
    <alternativeName>
        <fullName evidence="20">CDP-DAG synthase</fullName>
    </alternativeName>
    <alternativeName>
        <fullName evidence="22">CDP-DG synthase</fullName>
    </alternativeName>
    <alternativeName>
        <fullName evidence="18">CDP-diacylglycerol synthase</fullName>
    </alternativeName>
    <alternativeName>
        <fullName evidence="21">CDP-diglyceride pyrophosphorylase</fullName>
    </alternativeName>
    <alternativeName>
        <fullName evidence="23">CDP-diglyceride synthase</fullName>
    </alternativeName>
    <alternativeName>
        <fullName evidence="19">CTP:phosphatidate cytidylyltransferase</fullName>
    </alternativeName>
</protein>
<feature type="transmembrane region" description="Helical" evidence="24">
    <location>
        <begin position="203"/>
        <end position="221"/>
    </location>
</feature>
<name>A0A3E1NRI9_9BACT</name>
<evidence type="ECO:0000256" key="21">
    <source>
        <dbReference type="ARBA" id="ARBA00032396"/>
    </source>
</evidence>
<evidence type="ECO:0000256" key="17">
    <source>
        <dbReference type="ARBA" id="ARBA00023264"/>
    </source>
</evidence>
<evidence type="ECO:0000256" key="8">
    <source>
        <dbReference type="ARBA" id="ARBA00022475"/>
    </source>
</evidence>
<dbReference type="GO" id="GO:0004605">
    <property type="term" value="F:phosphatidate cytidylyltransferase activity"/>
    <property type="evidence" value="ECO:0007669"/>
    <property type="project" value="UniProtKB-EC"/>
</dbReference>
<evidence type="ECO:0000313" key="25">
    <source>
        <dbReference type="EMBL" id="RFM30398.1"/>
    </source>
</evidence>
<comment type="subcellular location">
    <subcellularLocation>
        <location evidence="2">Cell membrane</location>
        <topology evidence="2">Multi-pass membrane protein</topology>
    </subcellularLocation>
</comment>
<feature type="transmembrane region" description="Helical" evidence="24">
    <location>
        <begin position="123"/>
        <end position="142"/>
    </location>
</feature>
<evidence type="ECO:0000256" key="19">
    <source>
        <dbReference type="ARBA" id="ARBA00031825"/>
    </source>
</evidence>
<organism evidence="25 26">
    <name type="scientific">Deminuibacter soli</name>
    <dbReference type="NCBI Taxonomy" id="2291815"/>
    <lineage>
        <taxon>Bacteria</taxon>
        <taxon>Pseudomonadati</taxon>
        <taxon>Bacteroidota</taxon>
        <taxon>Chitinophagia</taxon>
        <taxon>Chitinophagales</taxon>
        <taxon>Chitinophagaceae</taxon>
        <taxon>Deminuibacter</taxon>
    </lineage>
</organism>
<evidence type="ECO:0000256" key="3">
    <source>
        <dbReference type="ARBA" id="ARBA00005119"/>
    </source>
</evidence>
<dbReference type="PANTHER" id="PTHR46382:SF1">
    <property type="entry name" value="PHOSPHATIDATE CYTIDYLYLTRANSFERASE"/>
    <property type="match status" value="1"/>
</dbReference>
<evidence type="ECO:0000313" key="26">
    <source>
        <dbReference type="Proteomes" id="UP000261284"/>
    </source>
</evidence>
<feature type="transmembrane region" description="Helical" evidence="24">
    <location>
        <begin position="162"/>
        <end position="182"/>
    </location>
</feature>
<evidence type="ECO:0000256" key="1">
    <source>
        <dbReference type="ARBA" id="ARBA00001698"/>
    </source>
</evidence>
<keyword evidence="17" id="KW-1208">Phospholipid metabolism</keyword>
<comment type="pathway">
    <text evidence="4">Lipid metabolism.</text>
</comment>
<dbReference type="RefSeq" id="WP_116846153.1">
    <property type="nucleotide sequence ID" value="NZ_QTJU01000001.1"/>
</dbReference>
<evidence type="ECO:0000256" key="14">
    <source>
        <dbReference type="ARBA" id="ARBA00023098"/>
    </source>
</evidence>
<comment type="catalytic activity">
    <reaction evidence="1">
        <text>a 1,2-diacyl-sn-glycero-3-phosphate + CTP + H(+) = a CDP-1,2-diacyl-sn-glycerol + diphosphate</text>
        <dbReference type="Rhea" id="RHEA:16229"/>
        <dbReference type="ChEBI" id="CHEBI:15378"/>
        <dbReference type="ChEBI" id="CHEBI:33019"/>
        <dbReference type="ChEBI" id="CHEBI:37563"/>
        <dbReference type="ChEBI" id="CHEBI:58332"/>
        <dbReference type="ChEBI" id="CHEBI:58608"/>
        <dbReference type="EC" id="2.7.7.41"/>
    </reaction>
</comment>
<evidence type="ECO:0000256" key="5">
    <source>
        <dbReference type="ARBA" id="ARBA00010185"/>
    </source>
</evidence>
<evidence type="ECO:0000256" key="13">
    <source>
        <dbReference type="ARBA" id="ARBA00022989"/>
    </source>
</evidence>
<sequence length="293" mass="32197">MALNIETFKTRALSAVVFVVIMLAGLLVNHWTFLLLFTIIHFGCWKEYQQLVGLIDPDYKELTPIHRYGVQLMGWGFMLWMTSDAYSIGNFHLRELGWGILLTMIVVLPTAEVVLSRQLNFKLLGYSLLGLLYISLSWALMIDIRNNGLSVTHTLLPRDLGWIYPVVLIAAIWINDTMAYIVGSFIGKTPFSPISPKKTWEGTAGGAILAVAVVTLAGYFLCGLKDIAALVGISAIAAVVGTTGDLLESKLKRMAGVKDSGQMMPGHGGFLDRFDSLLLATPFAWLFLKIIGG</sequence>
<keyword evidence="15 24" id="KW-0472">Membrane</keyword>
<feature type="transmembrane region" description="Helical" evidence="24">
    <location>
        <begin position="12"/>
        <end position="40"/>
    </location>
</feature>